<reference evidence="1" key="1">
    <citation type="submission" date="2014-12" db="EMBL/GenBank/DDBJ databases">
        <title>Insight into the proteome of Arion vulgaris.</title>
        <authorList>
            <person name="Aradska J."/>
            <person name="Bulat T."/>
            <person name="Smidak R."/>
            <person name="Sarate P."/>
            <person name="Gangsoo J."/>
            <person name="Sialana F."/>
            <person name="Bilban M."/>
            <person name="Lubec G."/>
        </authorList>
    </citation>
    <scope>NUCLEOTIDE SEQUENCE</scope>
    <source>
        <tissue evidence="1">Skin</tissue>
    </source>
</reference>
<gene>
    <name evidence="1" type="primary">ORF89305</name>
</gene>
<protein>
    <submittedName>
        <fullName evidence="1">Uncharacterized protein</fullName>
    </submittedName>
</protein>
<evidence type="ECO:0000313" key="1">
    <source>
        <dbReference type="EMBL" id="CEK74012.1"/>
    </source>
</evidence>
<organism evidence="1">
    <name type="scientific">Arion vulgaris</name>
    <dbReference type="NCBI Taxonomy" id="1028688"/>
    <lineage>
        <taxon>Eukaryota</taxon>
        <taxon>Metazoa</taxon>
        <taxon>Spiralia</taxon>
        <taxon>Lophotrochozoa</taxon>
        <taxon>Mollusca</taxon>
        <taxon>Gastropoda</taxon>
        <taxon>Heterobranchia</taxon>
        <taxon>Euthyneura</taxon>
        <taxon>Panpulmonata</taxon>
        <taxon>Eupulmonata</taxon>
        <taxon>Stylommatophora</taxon>
        <taxon>Helicina</taxon>
        <taxon>Arionoidea</taxon>
        <taxon>Arionidae</taxon>
        <taxon>Arion</taxon>
    </lineage>
</organism>
<accession>A0A0B7A0C1</accession>
<dbReference type="AlphaFoldDB" id="A0A0B7A0C1"/>
<sequence>MRNLQHIFIRLEAGFRQHRSTENQINYVPIDHVQENTDTSLLCKAAKDI</sequence>
<name>A0A0B7A0C1_9EUPU</name>
<proteinExistence type="predicted"/>
<dbReference type="EMBL" id="HACG01027147">
    <property type="protein sequence ID" value="CEK74012.1"/>
    <property type="molecule type" value="Transcribed_RNA"/>
</dbReference>